<dbReference type="PROSITE" id="PS50850">
    <property type="entry name" value="MFS"/>
    <property type="match status" value="1"/>
</dbReference>
<evidence type="ECO:0000256" key="3">
    <source>
        <dbReference type="ARBA" id="ARBA00022989"/>
    </source>
</evidence>
<dbReference type="EMBL" id="CAJNOC010001702">
    <property type="protein sequence ID" value="CAF0884922.1"/>
    <property type="molecule type" value="Genomic_DNA"/>
</dbReference>
<feature type="transmembrane region" description="Helical" evidence="5">
    <location>
        <begin position="334"/>
        <end position="354"/>
    </location>
</feature>
<feature type="transmembrane region" description="Helical" evidence="5">
    <location>
        <begin position="134"/>
        <end position="152"/>
    </location>
</feature>
<sequence length="519" mass="57656">MDQTEAKKPSFIFSVRFLMAFVMFFGFCLNYMQKIDMSIAIVCMINNTALKMSHSENHALTQKINDNFTILKNKSESSLQCPASLSHSKTKYDGPFVWEKSTQGLVLSAYFYGYIITQIPGGWLAFIFGVKRVIALSMGIGSLLTLSIPFFARLSYKALIGCLFFTGLAHGAFWPSASALWAFWAPVNERSRLVGLASSGSKVGSIVALSLGGILCVYGFDGGWPSIFYLFGTAGIIWSLILFFIASDSPKDHFFISDKEKKYILEETKKTANSQNSQKKIPWLEIFSSKACWSIFIGHFAHNWGNYLFLTQIPSFLKDVLKFDIKSNGLVSSIPYISCWIATTVSCFISDYLSKKTRLSRTTIRRIFCGIGLFCPAIAVIGLSFINCSNVILGVVILTLGVSFDAVNTGAGYLVNINDIAGPYSGILFGISNTIATIPGILSPSIAGVLTKNKRNLCWFIENVVITSQNYILVNLKENQKRRKNEICLLEAAKLMRAKFGSIKDTRKKNGKWYFCCVL</sequence>
<proteinExistence type="predicted"/>
<dbReference type="InterPro" id="IPR036259">
    <property type="entry name" value="MFS_trans_sf"/>
</dbReference>
<dbReference type="GO" id="GO:0016020">
    <property type="term" value="C:membrane"/>
    <property type="evidence" value="ECO:0007669"/>
    <property type="project" value="UniProtKB-SubCell"/>
</dbReference>
<dbReference type="InterPro" id="IPR050382">
    <property type="entry name" value="MFS_Na/Anion_cotransporter"/>
</dbReference>
<keyword evidence="4 5" id="KW-0472">Membrane</keyword>
<feature type="transmembrane region" description="Helical" evidence="5">
    <location>
        <begin position="427"/>
        <end position="447"/>
    </location>
</feature>
<dbReference type="GO" id="GO:0006820">
    <property type="term" value="P:monoatomic anion transport"/>
    <property type="evidence" value="ECO:0007669"/>
    <property type="project" value="TreeGrafter"/>
</dbReference>
<dbReference type="CDD" id="cd17318">
    <property type="entry name" value="MFS_SLC17"/>
    <property type="match status" value="1"/>
</dbReference>
<dbReference type="Gene3D" id="1.20.1250.20">
    <property type="entry name" value="MFS general substrate transporter like domains"/>
    <property type="match status" value="2"/>
</dbReference>
<dbReference type="GO" id="GO:0022857">
    <property type="term" value="F:transmembrane transporter activity"/>
    <property type="evidence" value="ECO:0007669"/>
    <property type="project" value="InterPro"/>
</dbReference>
<comment type="caution">
    <text evidence="7">The sequence shown here is derived from an EMBL/GenBank/DDBJ whole genome shotgun (WGS) entry which is preliminary data.</text>
</comment>
<feature type="transmembrane region" description="Helical" evidence="5">
    <location>
        <begin position="12"/>
        <end position="32"/>
    </location>
</feature>
<dbReference type="Proteomes" id="UP000663879">
    <property type="component" value="Unassembled WGS sequence"/>
</dbReference>
<feature type="domain" description="Major facilitator superfamily (MFS) profile" evidence="6">
    <location>
        <begin position="22"/>
        <end position="480"/>
    </location>
</feature>
<evidence type="ECO:0000256" key="1">
    <source>
        <dbReference type="ARBA" id="ARBA00004141"/>
    </source>
</evidence>
<comment type="subcellular location">
    <subcellularLocation>
        <location evidence="1">Membrane</location>
        <topology evidence="1">Multi-pass membrane protein</topology>
    </subcellularLocation>
</comment>
<feature type="transmembrane region" description="Helical" evidence="5">
    <location>
        <begin position="109"/>
        <end position="128"/>
    </location>
</feature>
<dbReference type="PANTHER" id="PTHR11662:SF399">
    <property type="entry name" value="FI19708P1-RELATED"/>
    <property type="match status" value="1"/>
</dbReference>
<dbReference type="InterPro" id="IPR020846">
    <property type="entry name" value="MFS_dom"/>
</dbReference>
<evidence type="ECO:0000256" key="5">
    <source>
        <dbReference type="SAM" id="Phobius"/>
    </source>
</evidence>
<gene>
    <name evidence="7" type="ORF">OXX778_LOCUS10611</name>
</gene>
<evidence type="ECO:0000256" key="4">
    <source>
        <dbReference type="ARBA" id="ARBA00023136"/>
    </source>
</evidence>
<dbReference type="InterPro" id="IPR011701">
    <property type="entry name" value="MFS"/>
</dbReference>
<organism evidence="7 8">
    <name type="scientific">Brachionus calyciflorus</name>
    <dbReference type="NCBI Taxonomy" id="104777"/>
    <lineage>
        <taxon>Eukaryota</taxon>
        <taxon>Metazoa</taxon>
        <taxon>Spiralia</taxon>
        <taxon>Gnathifera</taxon>
        <taxon>Rotifera</taxon>
        <taxon>Eurotatoria</taxon>
        <taxon>Monogononta</taxon>
        <taxon>Pseudotrocha</taxon>
        <taxon>Ploima</taxon>
        <taxon>Brachionidae</taxon>
        <taxon>Brachionus</taxon>
    </lineage>
</organism>
<evidence type="ECO:0000259" key="6">
    <source>
        <dbReference type="PROSITE" id="PS50850"/>
    </source>
</evidence>
<dbReference type="FunFam" id="1.20.1250.20:FF:000532">
    <property type="entry name" value="SLC (SoLute Carrier) homolog"/>
    <property type="match status" value="1"/>
</dbReference>
<dbReference type="PANTHER" id="PTHR11662">
    <property type="entry name" value="SOLUTE CARRIER FAMILY 17"/>
    <property type="match status" value="1"/>
</dbReference>
<feature type="transmembrane region" description="Helical" evidence="5">
    <location>
        <begin position="366"/>
        <end position="386"/>
    </location>
</feature>
<keyword evidence="2 5" id="KW-0812">Transmembrane</keyword>
<dbReference type="Pfam" id="PF07690">
    <property type="entry name" value="MFS_1"/>
    <property type="match status" value="1"/>
</dbReference>
<keyword evidence="8" id="KW-1185">Reference proteome</keyword>
<keyword evidence="3 5" id="KW-1133">Transmembrane helix</keyword>
<feature type="transmembrane region" description="Helical" evidence="5">
    <location>
        <begin position="459"/>
        <end position="476"/>
    </location>
</feature>
<dbReference type="AlphaFoldDB" id="A0A813YIV6"/>
<evidence type="ECO:0000313" key="8">
    <source>
        <dbReference type="Proteomes" id="UP000663879"/>
    </source>
</evidence>
<reference evidence="7" key="1">
    <citation type="submission" date="2021-02" db="EMBL/GenBank/DDBJ databases">
        <authorList>
            <person name="Nowell W R."/>
        </authorList>
    </citation>
    <scope>NUCLEOTIDE SEQUENCE</scope>
    <source>
        <strain evidence="7">Ploen Becks lab</strain>
    </source>
</reference>
<dbReference type="OrthoDB" id="2985014at2759"/>
<evidence type="ECO:0000256" key="2">
    <source>
        <dbReference type="ARBA" id="ARBA00022692"/>
    </source>
</evidence>
<feature type="transmembrane region" description="Helical" evidence="5">
    <location>
        <begin position="392"/>
        <end position="415"/>
    </location>
</feature>
<feature type="transmembrane region" description="Helical" evidence="5">
    <location>
        <begin position="159"/>
        <end position="183"/>
    </location>
</feature>
<feature type="transmembrane region" description="Helical" evidence="5">
    <location>
        <begin position="227"/>
        <end position="246"/>
    </location>
</feature>
<name>A0A813YIV6_9BILA</name>
<feature type="transmembrane region" description="Helical" evidence="5">
    <location>
        <begin position="203"/>
        <end position="220"/>
    </location>
</feature>
<accession>A0A813YIV6</accession>
<evidence type="ECO:0000313" key="7">
    <source>
        <dbReference type="EMBL" id="CAF0884922.1"/>
    </source>
</evidence>
<protein>
    <recommendedName>
        <fullName evidence="6">Major facilitator superfamily (MFS) profile domain-containing protein</fullName>
    </recommendedName>
</protein>
<dbReference type="SUPFAM" id="SSF103473">
    <property type="entry name" value="MFS general substrate transporter"/>
    <property type="match status" value="1"/>
</dbReference>